<dbReference type="OrthoDB" id="1305878at2759"/>
<protein>
    <recommendedName>
        <fullName evidence="14">RING zinc finger-containing protein</fullName>
    </recommendedName>
</protein>
<reference evidence="13" key="1">
    <citation type="journal article" date="2011" name="Genome Res.">
        <title>Phylogeny-wide analysis of social amoeba genomes highlights ancient origins for complex intercellular communication.</title>
        <authorList>
            <person name="Heidel A.J."/>
            <person name="Lawal H.M."/>
            <person name="Felder M."/>
            <person name="Schilde C."/>
            <person name="Helps N.R."/>
            <person name="Tunggal B."/>
            <person name="Rivero F."/>
            <person name="John U."/>
            <person name="Schleicher M."/>
            <person name="Eichinger L."/>
            <person name="Platzer M."/>
            <person name="Noegel A.A."/>
            <person name="Schaap P."/>
            <person name="Gloeckner G."/>
        </authorList>
    </citation>
    <scope>NUCLEOTIDE SEQUENCE [LARGE SCALE GENOMIC DNA]</scope>
    <source>
        <strain evidence="13">SH3</strain>
    </source>
</reference>
<dbReference type="InterPro" id="IPR001841">
    <property type="entry name" value="Znf_RING"/>
</dbReference>
<organism evidence="12 13">
    <name type="scientific">Cavenderia fasciculata</name>
    <name type="common">Slime mold</name>
    <name type="synonym">Dictyostelium fasciculatum</name>
    <dbReference type="NCBI Taxonomy" id="261658"/>
    <lineage>
        <taxon>Eukaryota</taxon>
        <taxon>Amoebozoa</taxon>
        <taxon>Evosea</taxon>
        <taxon>Eumycetozoa</taxon>
        <taxon>Dictyostelia</taxon>
        <taxon>Acytosteliales</taxon>
        <taxon>Cavenderiaceae</taxon>
        <taxon>Cavenderia</taxon>
    </lineage>
</organism>
<name>F4PQR1_CACFS</name>
<evidence type="ECO:0000256" key="2">
    <source>
        <dbReference type="ARBA" id="ARBA00004496"/>
    </source>
</evidence>
<evidence type="ECO:0000259" key="11">
    <source>
        <dbReference type="PROSITE" id="PS50145"/>
    </source>
</evidence>
<dbReference type="CDD" id="cd16571">
    <property type="entry name" value="RING-HC_SIAHs"/>
    <property type="match status" value="1"/>
</dbReference>
<feature type="zinc finger region" description="TRAF-type" evidence="8">
    <location>
        <begin position="486"/>
        <end position="538"/>
    </location>
</feature>
<dbReference type="GeneID" id="14872937"/>
<dbReference type="InterPro" id="IPR002083">
    <property type="entry name" value="MATH/TRAF_dom"/>
</dbReference>
<dbReference type="Gene3D" id="3.30.40.10">
    <property type="entry name" value="Zinc/RING finger domain, C3HC4 (zinc finger)"/>
    <property type="match status" value="4"/>
</dbReference>
<dbReference type="InterPro" id="IPR008974">
    <property type="entry name" value="TRAF-like"/>
</dbReference>
<dbReference type="PANTHER" id="PTHR10131:SF94">
    <property type="entry name" value="TNF RECEPTOR-ASSOCIATED FACTOR 4"/>
    <property type="match status" value="1"/>
</dbReference>
<comment type="function">
    <text evidence="1">Probable adapter protein and signal transducer that links members of the tumor necrosis factor receptor family to different signaling pathways by association with the receptor cytoplasmic domain and kinases.</text>
</comment>
<dbReference type="InterPro" id="IPR001293">
    <property type="entry name" value="Znf_TRAF"/>
</dbReference>
<keyword evidence="7 8" id="KW-0862">Zinc</keyword>
<keyword evidence="9" id="KW-0175">Coiled coil</keyword>
<accession>F4PQR1</accession>
<evidence type="ECO:0000256" key="4">
    <source>
        <dbReference type="ARBA" id="ARBA00022723"/>
    </source>
</evidence>
<dbReference type="STRING" id="1054147.F4PQR1"/>
<evidence type="ECO:0000256" key="8">
    <source>
        <dbReference type="PROSITE-ProRule" id="PRU00207"/>
    </source>
</evidence>
<dbReference type="KEGG" id="dfa:DFA_01908"/>
<dbReference type="Gene3D" id="2.60.210.10">
    <property type="entry name" value="Apoptosis, Tumor Necrosis Factor Receptor Associated Protein 2, Chain A"/>
    <property type="match status" value="2"/>
</dbReference>
<dbReference type="CDD" id="cd00121">
    <property type="entry name" value="MATH"/>
    <property type="match status" value="2"/>
</dbReference>
<dbReference type="InterPro" id="IPR013083">
    <property type="entry name" value="Znf_RING/FYVE/PHD"/>
</dbReference>
<dbReference type="AlphaFoldDB" id="F4PQR1"/>
<dbReference type="PROSITE" id="PS50145">
    <property type="entry name" value="ZF_TRAF"/>
    <property type="match status" value="1"/>
</dbReference>
<dbReference type="EMBL" id="GL883010">
    <property type="protein sequence ID" value="EGG22019.1"/>
    <property type="molecule type" value="Genomic_DNA"/>
</dbReference>
<proteinExistence type="predicted"/>
<feature type="domain" description="RING-type" evidence="10">
    <location>
        <begin position="46"/>
        <end position="85"/>
    </location>
</feature>
<dbReference type="SUPFAM" id="SSF49599">
    <property type="entry name" value="TRAF domain-like"/>
    <property type="match status" value="4"/>
</dbReference>
<dbReference type="Pfam" id="PF21362">
    <property type="entry name" value="Sina_RING"/>
    <property type="match status" value="1"/>
</dbReference>
<evidence type="ECO:0000256" key="7">
    <source>
        <dbReference type="ARBA" id="ARBA00022833"/>
    </source>
</evidence>
<comment type="subcellular location">
    <subcellularLocation>
        <location evidence="2">Cytoplasm</location>
    </subcellularLocation>
</comment>
<gene>
    <name evidence="12" type="ORF">DFA_01908</name>
</gene>
<keyword evidence="13" id="KW-1185">Reference proteome</keyword>
<keyword evidence="5" id="KW-0677">Repeat</keyword>
<dbReference type="SUPFAM" id="SSF57850">
    <property type="entry name" value="RING/U-box"/>
    <property type="match status" value="2"/>
</dbReference>
<evidence type="ECO:0000313" key="12">
    <source>
        <dbReference type="EMBL" id="EGG22019.1"/>
    </source>
</evidence>
<evidence type="ECO:0000256" key="6">
    <source>
        <dbReference type="ARBA" id="ARBA00022771"/>
    </source>
</evidence>
<feature type="domain" description="TRAF-type" evidence="11">
    <location>
        <begin position="486"/>
        <end position="538"/>
    </location>
</feature>
<feature type="coiled-coil region" evidence="9">
    <location>
        <begin position="230"/>
        <end position="264"/>
    </location>
</feature>
<dbReference type="PANTHER" id="PTHR10131">
    <property type="entry name" value="TNF RECEPTOR ASSOCIATED FACTOR"/>
    <property type="match status" value="1"/>
</dbReference>
<evidence type="ECO:0000313" key="13">
    <source>
        <dbReference type="Proteomes" id="UP000007797"/>
    </source>
</evidence>
<evidence type="ECO:0000256" key="1">
    <source>
        <dbReference type="ARBA" id="ARBA00003051"/>
    </source>
</evidence>
<evidence type="ECO:0000256" key="3">
    <source>
        <dbReference type="ARBA" id="ARBA00022490"/>
    </source>
</evidence>
<keyword evidence="6 8" id="KW-0863">Zinc-finger</keyword>
<evidence type="ECO:0008006" key="14">
    <source>
        <dbReference type="Google" id="ProtNLM"/>
    </source>
</evidence>
<sequence length="803" mass="92123">MTHFKKTSSENSNHNIRISQAMSNDRETLSIEQRVASQSDLDALTCSICLSLMTAPIKQCVSGHLGCGSCLDKVAETTGKCPQCRVPISNGGLSRSLLADNMLSSLKIHCENYFQYNQESKKWVKDARGCQEITTVATSNDHKLICKYTLYRCQHKGCDAEVLKDDMTSHLAQCKYQQQQQQQSQEKISCPFGNDICKFIGTKKEVDKHILNELSKHIETFSNVNKKKEDARMQANNQRVDNEIKSLKDELKECQQSIKELKKGVVEFEWIIPNYLSIYNKSSIVESDQFNMGGFTWYIATFTKDNDWIVFYLHVCDANQKIIKVDFTLDLNFPGMPVADGASSTHEISDKRGYGFTVSSYRVNNMLQTDSISIVFKGYVVSVKSDTSHQRKKYINMFNMLVSMTAPVKQCVSGHLGCQSCLDRVAETTGTCPQCRTPISNGRLSRSLITDHILSSLRVYSKDSKEWVKDARGCQEIVTVETSDNHKLTCKYNLVKCQHKGCDVELLKDDMTSHLAQCRYQSKAQEKISCPFGTDICKFTGTKTEIDQHILNQLSDHLQINNQRVDDKINSLQLQFTKSIESIKEHYNQQTNSLWQTRIMMESQMQSLQQKLESQFQSKLDKYKNSIMESNEEYVDEMIWDSEEKTMELNREYVDKKFKKCKEKTKDMVKHMPVHFEWNIPDFLEKYDNCSDEFSDYFKMGGFYWYIASYLDDKDDGGSRIGFYVFLVDDRDHGEAKSWVKVHFTLEVEFSGSLSHCAQFTKIYKLGESNGTGFTIDSDTYLNGMDHNELVTVTFKGYVASFD</sequence>
<dbReference type="InterPro" id="IPR049548">
    <property type="entry name" value="Sina-like_RING"/>
</dbReference>
<dbReference type="GO" id="GO:0008270">
    <property type="term" value="F:zinc ion binding"/>
    <property type="evidence" value="ECO:0007669"/>
    <property type="project" value="UniProtKB-KW"/>
</dbReference>
<keyword evidence="4 8" id="KW-0479">Metal-binding</keyword>
<evidence type="ECO:0000256" key="5">
    <source>
        <dbReference type="ARBA" id="ARBA00022737"/>
    </source>
</evidence>
<evidence type="ECO:0000256" key="9">
    <source>
        <dbReference type="SAM" id="Coils"/>
    </source>
</evidence>
<dbReference type="Proteomes" id="UP000007797">
    <property type="component" value="Unassembled WGS sequence"/>
</dbReference>
<keyword evidence="3" id="KW-0963">Cytoplasm</keyword>
<dbReference type="RefSeq" id="XP_004359870.1">
    <property type="nucleotide sequence ID" value="XM_004359813.1"/>
</dbReference>
<dbReference type="PROSITE" id="PS50089">
    <property type="entry name" value="ZF_RING_2"/>
    <property type="match status" value="1"/>
</dbReference>
<evidence type="ECO:0000259" key="10">
    <source>
        <dbReference type="PROSITE" id="PS50089"/>
    </source>
</evidence>
<dbReference type="GO" id="GO:0005737">
    <property type="term" value="C:cytoplasm"/>
    <property type="evidence" value="ECO:0007669"/>
    <property type="project" value="UniProtKB-SubCell"/>
</dbReference>